<keyword evidence="1" id="KW-1133">Transmembrane helix</keyword>
<organism evidence="2 3">
    <name type="scientific">Rahnella sikkimica</name>
    <dbReference type="NCBI Taxonomy" id="1805933"/>
    <lineage>
        <taxon>Bacteria</taxon>
        <taxon>Pseudomonadati</taxon>
        <taxon>Pseudomonadota</taxon>
        <taxon>Gammaproteobacteria</taxon>
        <taxon>Enterobacterales</taxon>
        <taxon>Yersiniaceae</taxon>
        <taxon>Rahnella</taxon>
    </lineage>
</organism>
<evidence type="ECO:0000313" key="3">
    <source>
        <dbReference type="Proteomes" id="UP000239197"/>
    </source>
</evidence>
<accession>A0A2L1UZC6</accession>
<evidence type="ECO:0000313" key="2">
    <source>
        <dbReference type="EMBL" id="AVF38198.1"/>
    </source>
</evidence>
<dbReference type="OrthoDB" id="6459111at2"/>
<dbReference type="AlphaFoldDB" id="A0A2L1UZC6"/>
<dbReference type="InterPro" id="IPR009663">
    <property type="entry name" value="PAP_PilO"/>
</dbReference>
<evidence type="ECO:0000256" key="1">
    <source>
        <dbReference type="SAM" id="Phobius"/>
    </source>
</evidence>
<keyword evidence="3" id="KW-1185">Reference proteome</keyword>
<reference evidence="3" key="1">
    <citation type="submission" date="2017-01" db="EMBL/GenBank/DDBJ databases">
        <title>Genome sequence of Rouxiella sp. ERMR1:05.</title>
        <authorList>
            <person name="Kumar R."/>
            <person name="Singh D."/>
            <person name="Kumar S."/>
        </authorList>
    </citation>
    <scope>NUCLEOTIDE SEQUENCE [LARGE SCALE GENOMIC DNA]</scope>
    <source>
        <strain evidence="3">ERMR1:05</strain>
        <plasmid evidence="3">unnamed3</plasmid>
    </source>
</reference>
<keyword evidence="1" id="KW-0812">Transmembrane</keyword>
<feature type="transmembrane region" description="Helical" evidence="1">
    <location>
        <begin position="200"/>
        <end position="220"/>
    </location>
</feature>
<gene>
    <name evidence="2" type="ORF">BV494_25295</name>
</gene>
<keyword evidence="1" id="KW-0472">Membrane</keyword>
<geneLocation type="plasmid" evidence="2 3">
    <name>unnamed3</name>
</geneLocation>
<dbReference type="Proteomes" id="UP000239197">
    <property type="component" value="Plasmid unnamed3"/>
</dbReference>
<keyword evidence="2" id="KW-0614">Plasmid</keyword>
<name>A0A2L1UZC6_9GAMM</name>
<protein>
    <submittedName>
        <fullName evidence="2">Conjugal transfer protein</fullName>
    </submittedName>
</protein>
<feature type="transmembrane region" description="Helical" evidence="1">
    <location>
        <begin position="81"/>
        <end position="102"/>
    </location>
</feature>
<dbReference type="RefSeq" id="WP_104925516.1">
    <property type="nucleotide sequence ID" value="NZ_CP019065.1"/>
</dbReference>
<proteinExistence type="predicted"/>
<dbReference type="EMBL" id="CP019065">
    <property type="protein sequence ID" value="AVF38198.1"/>
    <property type="molecule type" value="Genomic_DNA"/>
</dbReference>
<dbReference type="KEGG" id="rox:BV494_25295"/>
<sequence>MKTKIRKPASASEADHIHVLTFHQRRFVVGLTWQTIRAQRNPMKEIRRVGKEQGLDLVAVRQSDSIQAGFAPKTRLRLRGAYSLSVALASLLEGCCIAVVALGKDSQGNAQFTMMGKTERGGIHPFSDRIYSEVDLQQYIIDLKDQLRGSKGNMEIPVHGDPAFSWVTTPLDLGVLLAPSNLSKNFKLRPLTWGMTRGQLVATGVAVVLAIIALMVYLHFENEREAAARQASLKEIARQAELNRQARYKAALEGLRHPWTDQPSVTTFISHCREGLDRVPISIKGWISTVVVCTPSDISVQSVRRTNSATTTAQYVQAVKTLFGVTAVFNFQNSSLTSFSLPQTLSPEGDDPMVPVGERLMNFISLFQALNIDLSVSAVPIKKAEKNKQGEEMPQQDWLTYTFSAETDIPPQQIFTGNSYTGIRLSSITLAVNSADGSLRYKISGSLYGKP</sequence>
<dbReference type="Pfam" id="PF06864">
    <property type="entry name" value="PAP_PilO"/>
    <property type="match status" value="1"/>
</dbReference>